<sequence>MGETPTFRQNFSPGILLAAPGTHAHAVSGPSERPFPKSAGAIKSRLSRIFVGNPMVNPKRKSRRRSSKSGTGKKFPLSCEMNFFSFEKRRQTELTQEQGKRILAHCVFGEEPRVRGRS</sequence>
<proteinExistence type="predicted"/>
<keyword evidence="4" id="KW-1185">Reference proteome</keyword>
<evidence type="ECO:0000256" key="1">
    <source>
        <dbReference type="SAM" id="MobiDB-lite"/>
    </source>
</evidence>
<organism evidence="3 4">
    <name type="scientific">Araneus ventricosus</name>
    <name type="common">Orbweaver spider</name>
    <name type="synonym">Epeira ventricosa</name>
    <dbReference type="NCBI Taxonomy" id="182803"/>
    <lineage>
        <taxon>Eukaryota</taxon>
        <taxon>Metazoa</taxon>
        <taxon>Ecdysozoa</taxon>
        <taxon>Arthropoda</taxon>
        <taxon>Chelicerata</taxon>
        <taxon>Arachnida</taxon>
        <taxon>Araneae</taxon>
        <taxon>Araneomorphae</taxon>
        <taxon>Entelegynae</taxon>
        <taxon>Araneoidea</taxon>
        <taxon>Araneidae</taxon>
        <taxon>Araneus</taxon>
    </lineage>
</organism>
<evidence type="ECO:0000313" key="4">
    <source>
        <dbReference type="Proteomes" id="UP000499080"/>
    </source>
</evidence>
<protein>
    <submittedName>
        <fullName evidence="3">Uncharacterized protein</fullName>
    </submittedName>
</protein>
<evidence type="ECO:0000313" key="2">
    <source>
        <dbReference type="EMBL" id="GBL91643.1"/>
    </source>
</evidence>
<gene>
    <name evidence="3" type="ORF">AVEN_109894_1</name>
    <name evidence="2" type="ORF">AVEN_37100_1</name>
</gene>
<accession>A0A4Y2BIX3</accession>
<dbReference type="EMBL" id="BGPR01235627">
    <property type="protein sequence ID" value="GBL91687.1"/>
    <property type="molecule type" value="Genomic_DNA"/>
</dbReference>
<feature type="compositionally biased region" description="Basic residues" evidence="1">
    <location>
        <begin position="58"/>
        <end position="67"/>
    </location>
</feature>
<feature type="region of interest" description="Disordered" evidence="1">
    <location>
        <begin position="50"/>
        <end position="75"/>
    </location>
</feature>
<dbReference type="Proteomes" id="UP000499080">
    <property type="component" value="Unassembled WGS sequence"/>
</dbReference>
<evidence type="ECO:0000313" key="3">
    <source>
        <dbReference type="EMBL" id="GBL91687.1"/>
    </source>
</evidence>
<dbReference type="EMBL" id="BGPR01235609">
    <property type="protein sequence ID" value="GBL91643.1"/>
    <property type="molecule type" value="Genomic_DNA"/>
</dbReference>
<dbReference type="AlphaFoldDB" id="A0A4Y2BIX3"/>
<name>A0A4Y2BIX3_ARAVE</name>
<comment type="caution">
    <text evidence="3">The sequence shown here is derived from an EMBL/GenBank/DDBJ whole genome shotgun (WGS) entry which is preliminary data.</text>
</comment>
<reference evidence="3 4" key="1">
    <citation type="journal article" date="2019" name="Sci. Rep.">
        <title>Orb-weaving spider Araneus ventricosus genome elucidates the spidroin gene catalogue.</title>
        <authorList>
            <person name="Kono N."/>
            <person name="Nakamura H."/>
            <person name="Ohtoshi R."/>
            <person name="Moran D.A.P."/>
            <person name="Shinohara A."/>
            <person name="Yoshida Y."/>
            <person name="Fujiwara M."/>
            <person name="Mori M."/>
            <person name="Tomita M."/>
            <person name="Arakawa K."/>
        </authorList>
    </citation>
    <scope>NUCLEOTIDE SEQUENCE [LARGE SCALE GENOMIC DNA]</scope>
</reference>